<name>A0A1I7T605_9PELO</name>
<keyword evidence="4 5" id="KW-0539">Nucleus</keyword>
<keyword evidence="3" id="KW-0804">Transcription</keyword>
<organism evidence="7 8">
    <name type="scientific">Caenorhabditis tropicalis</name>
    <dbReference type="NCBI Taxonomy" id="1561998"/>
    <lineage>
        <taxon>Eukaryota</taxon>
        <taxon>Metazoa</taxon>
        <taxon>Ecdysozoa</taxon>
        <taxon>Nematoda</taxon>
        <taxon>Chromadorea</taxon>
        <taxon>Rhabditida</taxon>
        <taxon>Rhabditina</taxon>
        <taxon>Rhabditomorpha</taxon>
        <taxon>Rhabditoidea</taxon>
        <taxon>Rhabditidae</taxon>
        <taxon>Peloderinae</taxon>
        <taxon>Caenorhabditis</taxon>
    </lineage>
</organism>
<evidence type="ECO:0000256" key="5">
    <source>
        <dbReference type="PROSITE-ProRule" id="PRU00201"/>
    </source>
</evidence>
<dbReference type="GO" id="GO:0003677">
    <property type="term" value="F:DNA binding"/>
    <property type="evidence" value="ECO:0007669"/>
    <property type="project" value="UniProtKB-UniRule"/>
</dbReference>
<dbReference type="InterPro" id="IPR008967">
    <property type="entry name" value="p53-like_TF_DNA-bd_sf"/>
</dbReference>
<comment type="subcellular location">
    <subcellularLocation>
        <location evidence="5">Nucleus</location>
    </subcellularLocation>
</comment>
<evidence type="ECO:0000256" key="4">
    <source>
        <dbReference type="ARBA" id="ARBA00023242"/>
    </source>
</evidence>
<accession>A0A1I7T605</accession>
<dbReference type="InterPro" id="IPR036960">
    <property type="entry name" value="T-box_sf"/>
</dbReference>
<keyword evidence="1" id="KW-0805">Transcription regulation</keyword>
<dbReference type="Pfam" id="PF00907">
    <property type="entry name" value="T-box"/>
    <property type="match status" value="1"/>
</dbReference>
<dbReference type="AlphaFoldDB" id="A0A1I7T605"/>
<feature type="domain" description="T-box" evidence="6">
    <location>
        <begin position="15"/>
        <end position="167"/>
    </location>
</feature>
<evidence type="ECO:0000256" key="2">
    <source>
        <dbReference type="ARBA" id="ARBA00023125"/>
    </source>
</evidence>
<keyword evidence="7" id="KW-1185">Reference proteome</keyword>
<evidence type="ECO:0000313" key="7">
    <source>
        <dbReference type="Proteomes" id="UP000095282"/>
    </source>
</evidence>
<protein>
    <submittedName>
        <fullName evidence="8">T-box domain-containing protein</fullName>
    </submittedName>
</protein>
<dbReference type="InterPro" id="IPR046360">
    <property type="entry name" value="T-box_DNA-bd"/>
</dbReference>
<dbReference type="GO" id="GO:0045893">
    <property type="term" value="P:positive regulation of DNA-templated transcription"/>
    <property type="evidence" value="ECO:0007669"/>
    <property type="project" value="InterPro"/>
</dbReference>
<dbReference type="SUPFAM" id="SSF49417">
    <property type="entry name" value="p53-like transcription factors"/>
    <property type="match status" value="1"/>
</dbReference>
<dbReference type="Gene3D" id="2.60.40.820">
    <property type="entry name" value="Transcription factor, T-box"/>
    <property type="match status" value="1"/>
</dbReference>
<evidence type="ECO:0000256" key="1">
    <source>
        <dbReference type="ARBA" id="ARBA00023015"/>
    </source>
</evidence>
<dbReference type="WBParaSite" id="Csp11.Scaffold517.g2737.t1">
    <property type="protein sequence ID" value="Csp11.Scaffold517.g2737.t1"/>
    <property type="gene ID" value="Csp11.Scaffold517.g2737"/>
</dbReference>
<dbReference type="STRING" id="1561998.A0A1I7T605"/>
<dbReference type="Proteomes" id="UP000095282">
    <property type="component" value="Unplaced"/>
</dbReference>
<proteinExistence type="predicted"/>
<dbReference type="PROSITE" id="PS50252">
    <property type="entry name" value="TBOX_3"/>
    <property type="match status" value="1"/>
</dbReference>
<evidence type="ECO:0000256" key="3">
    <source>
        <dbReference type="ARBA" id="ARBA00023163"/>
    </source>
</evidence>
<dbReference type="GO" id="GO:0005634">
    <property type="term" value="C:nucleus"/>
    <property type="evidence" value="ECO:0007669"/>
    <property type="project" value="UniProtKB-SubCell"/>
</dbReference>
<comment type="caution">
    <text evidence="5">Lacks conserved residue(s) required for the propagation of feature annotation.</text>
</comment>
<reference evidence="8" key="1">
    <citation type="submission" date="2016-11" db="UniProtKB">
        <authorList>
            <consortium name="WormBaseParasite"/>
        </authorList>
    </citation>
    <scope>IDENTIFICATION</scope>
</reference>
<evidence type="ECO:0000259" key="6">
    <source>
        <dbReference type="PROSITE" id="PS50252"/>
    </source>
</evidence>
<dbReference type="GO" id="GO:0003700">
    <property type="term" value="F:DNA-binding transcription factor activity"/>
    <property type="evidence" value="ECO:0007669"/>
    <property type="project" value="InterPro"/>
</dbReference>
<evidence type="ECO:0000313" key="8">
    <source>
        <dbReference type="WBParaSite" id="Csp11.Scaffold517.g2737.t1"/>
    </source>
</evidence>
<keyword evidence="2 5" id="KW-0238">DNA-binding</keyword>
<sequence length="180" mass="21270">MNMIQVHAVSVPPDWTTTNGIKPVLATRTRLRMNPKFKFDVWEIEELKMYRMLIKLELLDNYKYKFNEDLGGFYRHSLDEPTEEQKKPVFVEHHKGLMTGRFWKTDFVSFDNLFITTRDKFRCGSFLAELKRAYKATLVIIGESGEMVTEFHDPLHKFVIVSKIENKMEKEDPNQDAVVF</sequence>